<dbReference type="AlphaFoldDB" id="A0A939JXV3"/>
<proteinExistence type="predicted"/>
<feature type="signal peptide" evidence="1">
    <location>
        <begin position="1"/>
        <end position="17"/>
    </location>
</feature>
<evidence type="ECO:0000313" key="2">
    <source>
        <dbReference type="EMBL" id="MBO0931419.1"/>
    </source>
</evidence>
<organism evidence="2 3">
    <name type="scientific">Fibrella aquatilis</name>
    <dbReference type="NCBI Taxonomy" id="2817059"/>
    <lineage>
        <taxon>Bacteria</taxon>
        <taxon>Pseudomonadati</taxon>
        <taxon>Bacteroidota</taxon>
        <taxon>Cytophagia</taxon>
        <taxon>Cytophagales</taxon>
        <taxon>Spirosomataceae</taxon>
        <taxon>Fibrella</taxon>
    </lineage>
</organism>
<dbReference type="Proteomes" id="UP000664795">
    <property type="component" value="Unassembled WGS sequence"/>
</dbReference>
<sequence>MKQYPLLLTLAITLAVATGFTAKTVQQTDKKTIHIKNTTNFTVDQIFISPDNEDHWGDDILDDDELLAPGESIDVEVDCGKWDVKLIAEDKSECKVEDITLCKADQWNIVADCHK</sequence>
<evidence type="ECO:0000256" key="1">
    <source>
        <dbReference type="SAM" id="SignalP"/>
    </source>
</evidence>
<dbReference type="RefSeq" id="WP_207335377.1">
    <property type="nucleotide sequence ID" value="NZ_JAFMYU010000006.1"/>
</dbReference>
<keyword evidence="1" id="KW-0732">Signal</keyword>
<evidence type="ECO:0000313" key="3">
    <source>
        <dbReference type="Proteomes" id="UP000664795"/>
    </source>
</evidence>
<name>A0A939JXV3_9BACT</name>
<reference evidence="2 3" key="1">
    <citation type="submission" date="2021-03" db="EMBL/GenBank/DDBJ databases">
        <title>Fibrella sp. HMF5036 genome sequencing and assembly.</title>
        <authorList>
            <person name="Kang H."/>
            <person name="Kim H."/>
            <person name="Bae S."/>
            <person name="Joh K."/>
        </authorList>
    </citation>
    <scope>NUCLEOTIDE SEQUENCE [LARGE SCALE GENOMIC DNA]</scope>
    <source>
        <strain evidence="2 3">HMF5036</strain>
    </source>
</reference>
<dbReference type="EMBL" id="JAFMYU010000006">
    <property type="protein sequence ID" value="MBO0931419.1"/>
    <property type="molecule type" value="Genomic_DNA"/>
</dbReference>
<feature type="chain" id="PRO_5036967715" evidence="1">
    <location>
        <begin position="18"/>
        <end position="115"/>
    </location>
</feature>
<keyword evidence="3" id="KW-1185">Reference proteome</keyword>
<comment type="caution">
    <text evidence="2">The sequence shown here is derived from an EMBL/GenBank/DDBJ whole genome shotgun (WGS) entry which is preliminary data.</text>
</comment>
<accession>A0A939JXV3</accession>
<gene>
    <name evidence="2" type="ORF">J2I48_10465</name>
</gene>
<protein>
    <submittedName>
        <fullName evidence="2">Uncharacterized protein</fullName>
    </submittedName>
</protein>